<protein>
    <submittedName>
        <fullName evidence="1">Uncharacterized protein</fullName>
    </submittedName>
</protein>
<sequence length="112" mass="13340">MPGYIHEYINGRLLVFQLRSNMRAALTKTKDTVHDWADQAHRARYVSREPDEETWQDGQVLWDRDEEGWQEGYVIWDKDENVIWDVDGEQLSSGKLTWDVSKETFIYRFLSA</sequence>
<organism evidence="1 2">
    <name type="scientific">Microthyrium microscopicum</name>
    <dbReference type="NCBI Taxonomy" id="703497"/>
    <lineage>
        <taxon>Eukaryota</taxon>
        <taxon>Fungi</taxon>
        <taxon>Dikarya</taxon>
        <taxon>Ascomycota</taxon>
        <taxon>Pezizomycotina</taxon>
        <taxon>Dothideomycetes</taxon>
        <taxon>Dothideomycetes incertae sedis</taxon>
        <taxon>Microthyriales</taxon>
        <taxon>Microthyriaceae</taxon>
        <taxon>Microthyrium</taxon>
    </lineage>
</organism>
<gene>
    <name evidence="1" type="ORF">BT63DRAFT_426507</name>
</gene>
<dbReference type="EMBL" id="MU004237">
    <property type="protein sequence ID" value="KAF2667650.1"/>
    <property type="molecule type" value="Genomic_DNA"/>
</dbReference>
<accession>A0A6A6U6S8</accession>
<dbReference type="AlphaFoldDB" id="A0A6A6U6S8"/>
<evidence type="ECO:0000313" key="2">
    <source>
        <dbReference type="Proteomes" id="UP000799302"/>
    </source>
</evidence>
<keyword evidence="2" id="KW-1185">Reference proteome</keyword>
<dbReference type="Proteomes" id="UP000799302">
    <property type="component" value="Unassembled WGS sequence"/>
</dbReference>
<proteinExistence type="predicted"/>
<evidence type="ECO:0000313" key="1">
    <source>
        <dbReference type="EMBL" id="KAF2667650.1"/>
    </source>
</evidence>
<name>A0A6A6U6S8_9PEZI</name>
<reference evidence="1" key="1">
    <citation type="journal article" date="2020" name="Stud. Mycol.">
        <title>101 Dothideomycetes genomes: a test case for predicting lifestyles and emergence of pathogens.</title>
        <authorList>
            <person name="Haridas S."/>
            <person name="Albert R."/>
            <person name="Binder M."/>
            <person name="Bloem J."/>
            <person name="Labutti K."/>
            <person name="Salamov A."/>
            <person name="Andreopoulos B."/>
            <person name="Baker S."/>
            <person name="Barry K."/>
            <person name="Bills G."/>
            <person name="Bluhm B."/>
            <person name="Cannon C."/>
            <person name="Castanera R."/>
            <person name="Culley D."/>
            <person name="Daum C."/>
            <person name="Ezra D."/>
            <person name="Gonzalez J."/>
            <person name="Henrissat B."/>
            <person name="Kuo A."/>
            <person name="Liang C."/>
            <person name="Lipzen A."/>
            <person name="Lutzoni F."/>
            <person name="Magnuson J."/>
            <person name="Mondo S."/>
            <person name="Nolan M."/>
            <person name="Ohm R."/>
            <person name="Pangilinan J."/>
            <person name="Park H.-J."/>
            <person name="Ramirez L."/>
            <person name="Alfaro M."/>
            <person name="Sun H."/>
            <person name="Tritt A."/>
            <person name="Yoshinaga Y."/>
            <person name="Zwiers L.-H."/>
            <person name="Turgeon B."/>
            <person name="Goodwin S."/>
            <person name="Spatafora J."/>
            <person name="Crous P."/>
            <person name="Grigoriev I."/>
        </authorList>
    </citation>
    <scope>NUCLEOTIDE SEQUENCE</scope>
    <source>
        <strain evidence="1">CBS 115976</strain>
    </source>
</reference>